<accession>A0A0D2Y6A7</accession>
<name>A0A0D2Y6A7_FUSOF</name>
<sequence length="152" mass="17259">MHQILMTKPCGQNQGCFVLVISDVDICAVVEEQLYHGCEALAGCRNEDTPVGRTVWYLETVFKKALHELVATEPQYFPDDEEIALQINMMVIEKSGYLFVITVDCICPRSLRLVLGIIPFLQPYGPNVRHKDPFFPEGAKPRDHAKISRHMN</sequence>
<organism evidence="1 2">
    <name type="scientific">Fusarium oxysporum (strain Fo5176)</name>
    <name type="common">Fusarium vascular wilt</name>
    <dbReference type="NCBI Taxonomy" id="660025"/>
    <lineage>
        <taxon>Eukaryota</taxon>
        <taxon>Fungi</taxon>
        <taxon>Dikarya</taxon>
        <taxon>Ascomycota</taxon>
        <taxon>Pezizomycotina</taxon>
        <taxon>Sordariomycetes</taxon>
        <taxon>Hypocreomycetidae</taxon>
        <taxon>Hypocreales</taxon>
        <taxon>Nectriaceae</taxon>
        <taxon>Fusarium</taxon>
        <taxon>Fusarium oxysporum species complex</taxon>
    </lineage>
</organism>
<evidence type="ECO:0000313" key="2">
    <source>
        <dbReference type="Proteomes" id="UP000002489"/>
    </source>
</evidence>
<reference evidence="2" key="1">
    <citation type="journal article" date="2012" name="Mol. Plant Microbe Interact.">
        <title>A highly conserved effector in Fusarium oxysporum is required for full virulence on Arabidopsis.</title>
        <authorList>
            <person name="Thatcher L.F."/>
            <person name="Gardiner D.M."/>
            <person name="Kazan K."/>
            <person name="Manners J."/>
        </authorList>
    </citation>
    <scope>NUCLEOTIDE SEQUENCE [LARGE SCALE GENOMIC DNA]</scope>
    <source>
        <strain evidence="2">Fo5176</strain>
    </source>
</reference>
<dbReference type="Proteomes" id="UP000002489">
    <property type="component" value="Unassembled WGS sequence"/>
</dbReference>
<dbReference type="AlphaFoldDB" id="A0A0D2Y6A7"/>
<protein>
    <submittedName>
        <fullName evidence="1">Uncharacterized protein</fullName>
    </submittedName>
</protein>
<dbReference type="EnsemblFungi" id="FOXG_11817T0">
    <property type="protein sequence ID" value="FOXG_11817P0"/>
    <property type="gene ID" value="FOXG_11817"/>
</dbReference>
<proteinExistence type="predicted"/>
<evidence type="ECO:0000313" key="1">
    <source>
        <dbReference type="EnsemblFungi" id="FOXG_11817P0"/>
    </source>
</evidence>
<reference evidence="1" key="2">
    <citation type="submission" date="2025-08" db="UniProtKB">
        <authorList>
            <consortium name="EnsemblFungi"/>
        </authorList>
    </citation>
    <scope>IDENTIFICATION</scope>
    <source>
        <strain evidence="1">4287 / CBS 123668 / FGSC 9935 / NRRL 34936</strain>
    </source>
</reference>